<organism evidence="1">
    <name type="scientific">Anguilla anguilla</name>
    <name type="common">European freshwater eel</name>
    <name type="synonym">Muraena anguilla</name>
    <dbReference type="NCBI Taxonomy" id="7936"/>
    <lineage>
        <taxon>Eukaryota</taxon>
        <taxon>Metazoa</taxon>
        <taxon>Chordata</taxon>
        <taxon>Craniata</taxon>
        <taxon>Vertebrata</taxon>
        <taxon>Euteleostomi</taxon>
        <taxon>Actinopterygii</taxon>
        <taxon>Neopterygii</taxon>
        <taxon>Teleostei</taxon>
        <taxon>Anguilliformes</taxon>
        <taxon>Anguillidae</taxon>
        <taxon>Anguilla</taxon>
    </lineage>
</organism>
<dbReference type="AlphaFoldDB" id="A0A0E9PS58"/>
<name>A0A0E9PS58_ANGAN</name>
<sequence>MSDVSDEPHEPNTWVVVDGLWFLVRIKTYVTAMPEGGK</sequence>
<protein>
    <submittedName>
        <fullName evidence="1">Uncharacterized protein</fullName>
    </submittedName>
</protein>
<dbReference type="EMBL" id="GBXM01101874">
    <property type="protein sequence ID" value="JAH06703.1"/>
    <property type="molecule type" value="Transcribed_RNA"/>
</dbReference>
<accession>A0A0E9PS58</accession>
<reference evidence="1" key="2">
    <citation type="journal article" date="2015" name="Fish Shellfish Immunol.">
        <title>Early steps in the European eel (Anguilla anguilla)-Vibrio vulnificus interaction in the gills: Role of the RtxA13 toxin.</title>
        <authorList>
            <person name="Callol A."/>
            <person name="Pajuelo D."/>
            <person name="Ebbesson L."/>
            <person name="Teles M."/>
            <person name="MacKenzie S."/>
            <person name="Amaro C."/>
        </authorList>
    </citation>
    <scope>NUCLEOTIDE SEQUENCE</scope>
</reference>
<proteinExistence type="predicted"/>
<evidence type="ECO:0000313" key="1">
    <source>
        <dbReference type="EMBL" id="JAH06703.1"/>
    </source>
</evidence>
<reference evidence="1" key="1">
    <citation type="submission" date="2014-11" db="EMBL/GenBank/DDBJ databases">
        <authorList>
            <person name="Amaro Gonzalez C."/>
        </authorList>
    </citation>
    <scope>NUCLEOTIDE SEQUENCE</scope>
</reference>